<name>A0A168E3B0_CORFA</name>
<gene>
    <name evidence="1" type="ORF">ISF_00227</name>
</gene>
<dbReference type="Proteomes" id="UP000076744">
    <property type="component" value="Unassembled WGS sequence"/>
</dbReference>
<dbReference type="RefSeq" id="XP_018708284.1">
    <property type="nucleotide sequence ID" value="XM_018843834.1"/>
</dbReference>
<reference evidence="1 2" key="1">
    <citation type="journal article" date="2016" name="Genome Biol. Evol.">
        <title>Divergent and convergent evolution of fungal pathogenicity.</title>
        <authorList>
            <person name="Shang Y."/>
            <person name="Xiao G."/>
            <person name="Zheng P."/>
            <person name="Cen K."/>
            <person name="Zhan S."/>
            <person name="Wang C."/>
        </authorList>
    </citation>
    <scope>NUCLEOTIDE SEQUENCE [LARGE SCALE GENOMIC DNA]</scope>
    <source>
        <strain evidence="1 2">ARSEF 2679</strain>
    </source>
</reference>
<organism evidence="1 2">
    <name type="scientific">Cordyceps fumosorosea (strain ARSEF 2679)</name>
    <name type="common">Isaria fumosorosea</name>
    <dbReference type="NCBI Taxonomy" id="1081104"/>
    <lineage>
        <taxon>Eukaryota</taxon>
        <taxon>Fungi</taxon>
        <taxon>Dikarya</taxon>
        <taxon>Ascomycota</taxon>
        <taxon>Pezizomycotina</taxon>
        <taxon>Sordariomycetes</taxon>
        <taxon>Hypocreomycetidae</taxon>
        <taxon>Hypocreales</taxon>
        <taxon>Cordycipitaceae</taxon>
        <taxon>Cordyceps</taxon>
    </lineage>
</organism>
<evidence type="ECO:0000313" key="1">
    <source>
        <dbReference type="EMBL" id="OAA73326.1"/>
    </source>
</evidence>
<dbReference type="GeneID" id="30016519"/>
<proteinExistence type="predicted"/>
<protein>
    <submittedName>
        <fullName evidence="1">Uncharacterized protein</fullName>
    </submittedName>
</protein>
<dbReference type="EMBL" id="AZHB01000001">
    <property type="protein sequence ID" value="OAA73326.1"/>
    <property type="molecule type" value="Genomic_DNA"/>
</dbReference>
<keyword evidence="2" id="KW-1185">Reference proteome</keyword>
<sequence length="115" mass="13744">MCQPTYDFDSRGKRYRAGWTFCTRALIKDAVTELTGRELRRLRRLFLDEEADYYRRRLEHEAEYCRRCLEDEADYCLEPPISGPSFSNSRSRDYCYGCGERERSYSHYSSSRFGS</sequence>
<evidence type="ECO:0000313" key="2">
    <source>
        <dbReference type="Proteomes" id="UP000076744"/>
    </source>
</evidence>
<dbReference type="AlphaFoldDB" id="A0A168E3B0"/>
<accession>A0A168E3B0</accession>
<comment type="caution">
    <text evidence="1">The sequence shown here is derived from an EMBL/GenBank/DDBJ whole genome shotgun (WGS) entry which is preliminary data.</text>
</comment>